<feature type="compositionally biased region" description="Low complexity" evidence="9">
    <location>
        <begin position="8"/>
        <end position="19"/>
    </location>
</feature>
<evidence type="ECO:0000256" key="3">
    <source>
        <dbReference type="ARBA" id="ARBA00022475"/>
    </source>
</evidence>
<proteinExistence type="predicted"/>
<dbReference type="InterPro" id="IPR001851">
    <property type="entry name" value="ABC_transp_permease"/>
</dbReference>
<evidence type="ECO:0000256" key="7">
    <source>
        <dbReference type="ARBA" id="ARBA00023136"/>
    </source>
</evidence>
<dbReference type="PANTHER" id="PTHR32196">
    <property type="entry name" value="ABC TRANSPORTER PERMEASE PROTEIN YPHD-RELATED-RELATED"/>
    <property type="match status" value="1"/>
</dbReference>
<evidence type="ECO:0000256" key="2">
    <source>
        <dbReference type="ARBA" id="ARBA00022448"/>
    </source>
</evidence>
<feature type="transmembrane region" description="Helical" evidence="10">
    <location>
        <begin position="242"/>
        <end position="261"/>
    </location>
</feature>
<protein>
    <recommendedName>
        <fullName evidence="8">Autoinducer 2 import system permease protein LsrD</fullName>
    </recommendedName>
</protein>
<evidence type="ECO:0000256" key="8">
    <source>
        <dbReference type="ARBA" id="ARBA00039381"/>
    </source>
</evidence>
<reference evidence="11" key="1">
    <citation type="submission" date="2022-10" db="EMBL/GenBank/DDBJ databases">
        <title>The complete genomes of actinobacterial strains from the NBC collection.</title>
        <authorList>
            <person name="Joergensen T.S."/>
            <person name="Alvarez Arevalo M."/>
            <person name="Sterndorff E.B."/>
            <person name="Faurdal D."/>
            <person name="Vuksanovic O."/>
            <person name="Mourched A.-S."/>
            <person name="Charusanti P."/>
            <person name="Shaw S."/>
            <person name="Blin K."/>
            <person name="Weber T."/>
        </authorList>
    </citation>
    <scope>NUCLEOTIDE SEQUENCE</scope>
    <source>
        <strain evidence="11">NBC_00256</strain>
    </source>
</reference>
<dbReference type="Proteomes" id="UP001432190">
    <property type="component" value="Chromosome"/>
</dbReference>
<feature type="transmembrane region" description="Helical" evidence="10">
    <location>
        <begin position="273"/>
        <end position="290"/>
    </location>
</feature>
<feature type="transmembrane region" description="Helical" evidence="10">
    <location>
        <begin position="196"/>
        <end position="221"/>
    </location>
</feature>
<feature type="transmembrane region" description="Helical" evidence="10">
    <location>
        <begin position="70"/>
        <end position="92"/>
    </location>
</feature>
<comment type="subcellular location">
    <subcellularLocation>
        <location evidence="1">Cell membrane</location>
        <topology evidence="1">Multi-pass membrane protein</topology>
    </subcellularLocation>
</comment>
<sequence>MAHDSLYAAPPVGAEAEPPGAGGERGAGRLAGLRGALGSWDAAVVAALVVATLLASATVQNFATGRNVQFLLLDLVPLALLALPMTLIVITGEIDLSVASTVGLCSTLMGQMWLSSGLSLELICVLVVLLGAVLGAVNGVFVTGFGLPSLAVTIGTLALYRGLSFVVLGDQAVADFPADWTAAAVRSIPGTSIPAAVVPVLLLALVFGVVLHATPAGRALYAMGNNDQAATFAGVSVARTKFWLFVASGAVCGLVGVFWTLRYASARGDNATGLELTVVTAVLLGGVSIFGGRGGLIGVVAGVLLLGVLRNALQLADVDANALTIVTGALLIASVVLPNAVADVRGRLHRRRQRATPVAR</sequence>
<feature type="region of interest" description="Disordered" evidence="9">
    <location>
        <begin position="1"/>
        <end position="23"/>
    </location>
</feature>
<evidence type="ECO:0000256" key="6">
    <source>
        <dbReference type="ARBA" id="ARBA00022989"/>
    </source>
</evidence>
<dbReference type="EMBL" id="CP108084">
    <property type="protein sequence ID" value="WUP50922.1"/>
    <property type="molecule type" value="Genomic_DNA"/>
</dbReference>
<keyword evidence="2" id="KW-0813">Transport</keyword>
<dbReference type="RefSeq" id="WP_328852382.1">
    <property type="nucleotide sequence ID" value="NZ_CP108084.1"/>
</dbReference>
<evidence type="ECO:0000313" key="12">
    <source>
        <dbReference type="Proteomes" id="UP001432190"/>
    </source>
</evidence>
<evidence type="ECO:0000256" key="10">
    <source>
        <dbReference type="SAM" id="Phobius"/>
    </source>
</evidence>
<keyword evidence="3" id="KW-1003">Cell membrane</keyword>
<evidence type="ECO:0000256" key="4">
    <source>
        <dbReference type="ARBA" id="ARBA00022519"/>
    </source>
</evidence>
<keyword evidence="4" id="KW-0997">Cell inner membrane</keyword>
<dbReference type="Pfam" id="PF02653">
    <property type="entry name" value="BPD_transp_2"/>
    <property type="match status" value="1"/>
</dbReference>
<dbReference type="CDD" id="cd06579">
    <property type="entry name" value="TM_PBP1_transp_AraH_like"/>
    <property type="match status" value="1"/>
</dbReference>
<feature type="transmembrane region" description="Helical" evidence="10">
    <location>
        <begin position="140"/>
        <end position="160"/>
    </location>
</feature>
<evidence type="ECO:0000256" key="9">
    <source>
        <dbReference type="SAM" id="MobiDB-lite"/>
    </source>
</evidence>
<organism evidence="11 12">
    <name type="scientific">Micromonospora globbae</name>
    <dbReference type="NCBI Taxonomy" id="1894969"/>
    <lineage>
        <taxon>Bacteria</taxon>
        <taxon>Bacillati</taxon>
        <taxon>Actinomycetota</taxon>
        <taxon>Actinomycetes</taxon>
        <taxon>Micromonosporales</taxon>
        <taxon>Micromonosporaceae</taxon>
        <taxon>Micromonospora</taxon>
    </lineage>
</organism>
<evidence type="ECO:0000256" key="1">
    <source>
        <dbReference type="ARBA" id="ARBA00004651"/>
    </source>
</evidence>
<keyword evidence="5 10" id="KW-0812">Transmembrane</keyword>
<keyword evidence="7 10" id="KW-0472">Membrane</keyword>
<evidence type="ECO:0000313" key="11">
    <source>
        <dbReference type="EMBL" id="WUP50922.1"/>
    </source>
</evidence>
<dbReference type="PANTHER" id="PTHR32196:SF71">
    <property type="entry name" value="AUTOINDUCER 2 IMPORT SYSTEM PERMEASE PROTEIN LSRD"/>
    <property type="match status" value="1"/>
</dbReference>
<name>A0ABZ1SC93_9ACTN</name>
<feature type="transmembrane region" description="Helical" evidence="10">
    <location>
        <begin position="297"/>
        <end position="316"/>
    </location>
</feature>
<keyword evidence="6 10" id="KW-1133">Transmembrane helix</keyword>
<evidence type="ECO:0000256" key="5">
    <source>
        <dbReference type="ARBA" id="ARBA00022692"/>
    </source>
</evidence>
<feature type="transmembrane region" description="Helical" evidence="10">
    <location>
        <begin position="112"/>
        <end position="133"/>
    </location>
</feature>
<accession>A0ABZ1SC93</accession>
<feature type="transmembrane region" description="Helical" evidence="10">
    <location>
        <begin position="42"/>
        <end position="63"/>
    </location>
</feature>
<feature type="transmembrane region" description="Helical" evidence="10">
    <location>
        <begin position="322"/>
        <end position="342"/>
    </location>
</feature>
<keyword evidence="12" id="KW-1185">Reference proteome</keyword>
<gene>
    <name evidence="11" type="ORF">OG994_05230</name>
</gene>